<dbReference type="Gene3D" id="3.20.20.80">
    <property type="entry name" value="Glycosidases"/>
    <property type="match status" value="1"/>
</dbReference>
<dbReference type="InterPro" id="IPR050386">
    <property type="entry name" value="Glycosyl_hydrolase_5"/>
</dbReference>
<evidence type="ECO:0000313" key="6">
    <source>
        <dbReference type="Proteomes" id="UP000712157"/>
    </source>
</evidence>
<dbReference type="PANTHER" id="PTHR31297:SF13">
    <property type="entry name" value="PUTATIVE-RELATED"/>
    <property type="match status" value="1"/>
</dbReference>
<dbReference type="SUPFAM" id="SSF51445">
    <property type="entry name" value="(Trans)glycosidases"/>
    <property type="match status" value="1"/>
</dbReference>
<reference evidence="5" key="1">
    <citation type="submission" date="2021-06" db="EMBL/GenBank/DDBJ databases">
        <title>Description of novel taxa of the family Lachnospiraceae.</title>
        <authorList>
            <person name="Chaplin A.V."/>
            <person name="Sokolova S.R."/>
            <person name="Pikina A.P."/>
            <person name="Korzhanova M."/>
            <person name="Belova V."/>
            <person name="Korostin D."/>
            <person name="Efimov B.A."/>
        </authorList>
    </citation>
    <scope>NUCLEOTIDE SEQUENCE</scope>
    <source>
        <strain evidence="5">ASD5720</strain>
    </source>
</reference>
<dbReference type="InterPro" id="IPR017853">
    <property type="entry name" value="GH"/>
</dbReference>
<dbReference type="Pfam" id="PF00150">
    <property type="entry name" value="Cellulase"/>
    <property type="match status" value="1"/>
</dbReference>
<dbReference type="AlphaFoldDB" id="A0A949NFB8"/>
<proteinExistence type="inferred from homology"/>
<evidence type="ECO:0000256" key="3">
    <source>
        <dbReference type="RuleBase" id="RU361153"/>
    </source>
</evidence>
<keyword evidence="6" id="KW-1185">Reference proteome</keyword>
<dbReference type="PANTHER" id="PTHR31297">
    <property type="entry name" value="GLUCAN ENDO-1,6-BETA-GLUCOSIDASE B"/>
    <property type="match status" value="1"/>
</dbReference>
<dbReference type="RefSeq" id="WP_238722005.1">
    <property type="nucleotide sequence ID" value="NZ_JAHQCW010000021.1"/>
</dbReference>
<organism evidence="5 6">
    <name type="scientific">Diplocloster agilis</name>
    <dbReference type="NCBI Taxonomy" id="2850323"/>
    <lineage>
        <taxon>Bacteria</taxon>
        <taxon>Bacillati</taxon>
        <taxon>Bacillota</taxon>
        <taxon>Clostridia</taxon>
        <taxon>Lachnospirales</taxon>
        <taxon>Lachnospiraceae</taxon>
        <taxon>Diplocloster</taxon>
    </lineage>
</organism>
<dbReference type="Proteomes" id="UP000712157">
    <property type="component" value="Unassembled WGS sequence"/>
</dbReference>
<comment type="similarity">
    <text evidence="3">Belongs to the glycosyl hydrolase 5 (cellulase A) family.</text>
</comment>
<comment type="caution">
    <text evidence="5">The sequence shown here is derived from an EMBL/GenBank/DDBJ whole genome shotgun (WGS) entry which is preliminary data.</text>
</comment>
<dbReference type="GO" id="GO:0005576">
    <property type="term" value="C:extracellular region"/>
    <property type="evidence" value="ECO:0007669"/>
    <property type="project" value="TreeGrafter"/>
</dbReference>
<sequence length="452" mass="53223">MLRVKGTDIVRENGEKIVLKGFNLGNLALIEPNMFGTPGTEHRLRRAMRLFAGEKKTELFFRGLHDKWVTGDDIAFLKRLGCNSVRIPLNYRYFESDADPYHYLEDGFRLIDRILEYCRKYEIYAVIDLHAVQGYQSGDWHCDNIFAEQVNIYYDALCQNRYYELWKEIAGRYCGESWVAGYDIMNEPVAAGPIEVGALNEIYRNVTAKIRAIDREHIIFIEGNTWAQDFECLEAPFDSNTVYSNHYYCDAAVTPTNYPGWINGEYIDIHKMESDMDKRDWFMQKHHIPCWVGEFGTRRLGDLDGKRRSLTDYLTIFEERGHSWCYWNFKDLSLRGPIYLDEESAWCRFLKKIQPLKDKYHTDRSMLFDDAWDLSDVFGAYEEGDFVLGLSETREILIRNMRETLGDQLTLKFAQLFAELSEEEINEMTDSFLFCNCKIYEPWIEIFSKFMS</sequence>
<evidence type="ECO:0000313" key="5">
    <source>
        <dbReference type="EMBL" id="MBU9737479.1"/>
    </source>
</evidence>
<evidence type="ECO:0000256" key="2">
    <source>
        <dbReference type="ARBA" id="ARBA00023295"/>
    </source>
</evidence>
<evidence type="ECO:0000256" key="1">
    <source>
        <dbReference type="ARBA" id="ARBA00022801"/>
    </source>
</evidence>
<dbReference type="GO" id="GO:0008422">
    <property type="term" value="F:beta-glucosidase activity"/>
    <property type="evidence" value="ECO:0007669"/>
    <property type="project" value="TreeGrafter"/>
</dbReference>
<dbReference type="InterPro" id="IPR001547">
    <property type="entry name" value="Glyco_hydro_5"/>
</dbReference>
<dbReference type="EMBL" id="JAHQCW010000021">
    <property type="protein sequence ID" value="MBU9737479.1"/>
    <property type="molecule type" value="Genomic_DNA"/>
</dbReference>
<keyword evidence="1 3" id="KW-0378">Hydrolase</keyword>
<gene>
    <name evidence="5" type="ORF">KTH89_13095</name>
</gene>
<accession>A0A949NFB8</accession>
<dbReference type="GO" id="GO:0009986">
    <property type="term" value="C:cell surface"/>
    <property type="evidence" value="ECO:0007669"/>
    <property type="project" value="TreeGrafter"/>
</dbReference>
<keyword evidence="2 3" id="KW-0326">Glycosidase</keyword>
<protein>
    <submittedName>
        <fullName evidence="5">Glycoside hydrolase family 5 protein</fullName>
    </submittedName>
</protein>
<feature type="domain" description="Glycoside hydrolase family 5" evidence="4">
    <location>
        <begin position="69"/>
        <end position="331"/>
    </location>
</feature>
<evidence type="ECO:0000259" key="4">
    <source>
        <dbReference type="Pfam" id="PF00150"/>
    </source>
</evidence>
<dbReference type="GO" id="GO:0009251">
    <property type="term" value="P:glucan catabolic process"/>
    <property type="evidence" value="ECO:0007669"/>
    <property type="project" value="TreeGrafter"/>
</dbReference>
<name>A0A949NFB8_9FIRM</name>